<dbReference type="InterPro" id="IPR019734">
    <property type="entry name" value="TPR_rpt"/>
</dbReference>
<dbReference type="GO" id="GO:0008233">
    <property type="term" value="F:peptidase activity"/>
    <property type="evidence" value="ECO:0007669"/>
    <property type="project" value="UniProtKB-KW"/>
</dbReference>
<dbReference type="Gene3D" id="1.25.40.10">
    <property type="entry name" value="Tetratricopeptide repeat domain"/>
    <property type="match status" value="5"/>
</dbReference>
<evidence type="ECO:0000313" key="2">
    <source>
        <dbReference type="EMBL" id="WWD83708.1"/>
    </source>
</evidence>
<feature type="repeat" description="TPR" evidence="1">
    <location>
        <begin position="433"/>
        <end position="466"/>
    </location>
</feature>
<dbReference type="Pfam" id="PF13176">
    <property type="entry name" value="TPR_7"/>
    <property type="match status" value="1"/>
</dbReference>
<keyword evidence="2" id="KW-0378">Hydrolase</keyword>
<dbReference type="PROSITE" id="PS50005">
    <property type="entry name" value="TPR"/>
    <property type="match status" value="4"/>
</dbReference>
<evidence type="ECO:0000313" key="3">
    <source>
        <dbReference type="Proteomes" id="UP001348492"/>
    </source>
</evidence>
<dbReference type="PANTHER" id="PTHR12558:SF13">
    <property type="entry name" value="CELL DIVISION CYCLE PROTEIN 27 HOMOLOG"/>
    <property type="match status" value="1"/>
</dbReference>
<dbReference type="EMBL" id="CP117523">
    <property type="protein sequence ID" value="WWD83708.1"/>
    <property type="molecule type" value="Genomic_DNA"/>
</dbReference>
<dbReference type="SUPFAM" id="SSF48452">
    <property type="entry name" value="TPR-like"/>
    <property type="match status" value="3"/>
</dbReference>
<keyword evidence="1" id="KW-0802">TPR repeat</keyword>
<dbReference type="InterPro" id="IPR011990">
    <property type="entry name" value="TPR-like_helical_dom_sf"/>
</dbReference>
<sequence length="1058" mass="126231">MDIFKILDLNITKEKDIIKRAYLSKLQNTNPEDKPEEFMQLRQAYEEALEYADLKDETSNSNENDNLNKNEIDLWMEKVQLVYNNFKTRNDLNKWGQLLKDDVCQGLDTKLESRDAFLEFLMDNYYISGKLMRFLNEEFDFTGNLDELYENYPRPFIDNIILYRITNDEYPLYSLFDINEELNYDEFLNMFYELNDFYMENEYDKAIESIKKIDNLNIYHPELDKKKAQIYYSMEEYEKALDFIENIDSKYDEVVETKLIKAMIFTKQEKLDEAKECFYEVLNKDPRNSIAIEWLTSIYQSEDRLLDSKALIYGLFYKGYSDYYIDDILDNINEKIISTYEENPNKNYNKSEIIEIAWAYNENNDFDNALKLLNSIEVDKSTECGYYALMTKVHSNLNKGLKSFNYLEKWEKSIENNKEIEITDLNRRYKCLSGVYKSKSLIYINKKEMDEALKYINKSLEILPTDINNLEWKIKILYMQRKLKEVVDFSDEIIKLNPENQVIQRIKARALYDMGDFTRSFEVCEEMLEIYKYQIFPYVQKARILIEVEEIDDAMEILDFLEKEEVESESINFIKGLMAYCKDDIESAKEIFENIIEKIESNKDIGLEFEEEVYLYYIKCTYKEKTPEDIIRLANKGLEYNRKNMELMYYKGWYLIEVDKLDEAQKIYEELDTIDEGNSYSKTKLGDIHRLKGDLDKALEYYTKQIELEYDDEDYFDRITLNMDLYNFDSVYEDLTYLERVMPESPRVYDDLGIYYNMLDKPEEALKYYLKAKAIEDRNEIKELKYLSYRIATVYRKLKMYKEAIKCYEEDYEQSEDEDNLFEIYNVCMEIGDFKKGEEYLKKYLKIKNIPKFSTEYRYRMAMMLWQSNRLSEAKKYFSLIISLGDSQINRDKGRLYYYMNNLDKAIMSMEKGIGINEVEVEEDGEEPDINAYIHAARVYKDLGCEEKAFEYAKTVLKLIEEDLDDKKDELPMNYKYAGDAYAILGDFEKAEKYLKKALNSPICMYCSKSKCTDAIAGLIYLEHLNENTDKAKEYLEEGRKIDPSDEDIIGFGEILGC</sequence>
<dbReference type="RefSeq" id="WP_018590823.1">
    <property type="nucleotide sequence ID" value="NZ_CP117523.1"/>
</dbReference>
<protein>
    <submittedName>
        <fullName evidence="2">Beta-barrel assembly-enhancing protease</fullName>
        <ecNumber evidence="2">3.4.-.-</ecNumber>
    </submittedName>
</protein>
<dbReference type="GO" id="GO:0006508">
    <property type="term" value="P:proteolysis"/>
    <property type="evidence" value="ECO:0007669"/>
    <property type="project" value="UniProtKB-KW"/>
</dbReference>
<dbReference type="Pfam" id="PF13181">
    <property type="entry name" value="TPR_8"/>
    <property type="match status" value="3"/>
</dbReference>
<feature type="repeat" description="TPR" evidence="1">
    <location>
        <begin position="679"/>
        <end position="712"/>
    </location>
</feature>
<feature type="repeat" description="TPR" evidence="1">
    <location>
        <begin position="255"/>
        <end position="288"/>
    </location>
</feature>
<gene>
    <name evidence="2" type="primary">bepA</name>
    <name evidence="2" type="ORF">TEGL_21220</name>
</gene>
<keyword evidence="2" id="KW-0645">Protease</keyword>
<evidence type="ECO:0000256" key="1">
    <source>
        <dbReference type="PROSITE-ProRule" id="PRU00339"/>
    </source>
</evidence>
<dbReference type="Proteomes" id="UP001348492">
    <property type="component" value="Chromosome"/>
</dbReference>
<dbReference type="PANTHER" id="PTHR12558">
    <property type="entry name" value="CELL DIVISION CYCLE 16,23,27"/>
    <property type="match status" value="1"/>
</dbReference>
<accession>A0ABZ2EVU3</accession>
<name>A0ABZ2EVU3_9FIRM</name>
<dbReference type="EC" id="3.4.-.-" evidence="2"/>
<keyword evidence="3" id="KW-1185">Reference proteome</keyword>
<reference evidence="2 3" key="1">
    <citation type="journal article" date="2023" name="PLoS ONE">
        <title>Genome-based metabolic and phylogenomic analysis of three Terrisporobacter species.</title>
        <authorList>
            <person name="Boer T."/>
            <person name="Bengelsdorf F.R."/>
            <person name="Bomeke M."/>
            <person name="Daniel R."/>
            <person name="Poehlein A."/>
        </authorList>
    </citation>
    <scope>NUCLEOTIDE SEQUENCE [LARGE SCALE GENOMIC DNA]</scope>
    <source>
        <strain evidence="2 3">DSM 1288</strain>
    </source>
</reference>
<dbReference type="Pfam" id="PF13424">
    <property type="entry name" value="TPR_12"/>
    <property type="match status" value="1"/>
</dbReference>
<feature type="repeat" description="TPR" evidence="1">
    <location>
        <begin position="746"/>
        <end position="779"/>
    </location>
</feature>
<organism evidence="2 3">
    <name type="scientific">Terrisporobacter glycolicus ATCC 14880 = DSM 1288</name>
    <dbReference type="NCBI Taxonomy" id="1121315"/>
    <lineage>
        <taxon>Bacteria</taxon>
        <taxon>Bacillati</taxon>
        <taxon>Bacillota</taxon>
        <taxon>Clostridia</taxon>
        <taxon>Peptostreptococcales</taxon>
        <taxon>Peptostreptococcaceae</taxon>
        <taxon>Terrisporobacter</taxon>
    </lineage>
</organism>
<dbReference type="SMART" id="SM00028">
    <property type="entry name" value="TPR"/>
    <property type="match status" value="11"/>
</dbReference>
<proteinExistence type="predicted"/>
<dbReference type="SUPFAM" id="SSF81901">
    <property type="entry name" value="HCP-like"/>
    <property type="match status" value="1"/>
</dbReference>